<dbReference type="Pfam" id="PF02518">
    <property type="entry name" value="HATPase_c"/>
    <property type="match status" value="1"/>
</dbReference>
<dbReference type="SUPFAM" id="SSF55874">
    <property type="entry name" value="ATPase domain of HSP90 chaperone/DNA topoisomerase II/histidine kinase"/>
    <property type="match status" value="1"/>
</dbReference>
<dbReference type="GO" id="GO:0004673">
    <property type="term" value="F:protein histidine kinase activity"/>
    <property type="evidence" value="ECO:0007669"/>
    <property type="project" value="UniProtKB-EC"/>
</dbReference>
<gene>
    <name evidence="10" type="ORF">FHS83_000472</name>
</gene>
<evidence type="ECO:0000256" key="8">
    <source>
        <dbReference type="SAM" id="Phobius"/>
    </source>
</evidence>
<keyword evidence="8" id="KW-0812">Transmembrane</keyword>
<dbReference type="InterPro" id="IPR003594">
    <property type="entry name" value="HATPase_dom"/>
</dbReference>
<evidence type="ECO:0000256" key="2">
    <source>
        <dbReference type="ARBA" id="ARBA00012438"/>
    </source>
</evidence>
<dbReference type="GO" id="GO:0000160">
    <property type="term" value="P:phosphorelay signal transduction system"/>
    <property type="evidence" value="ECO:0007669"/>
    <property type="project" value="UniProtKB-KW"/>
</dbReference>
<evidence type="ECO:0000256" key="3">
    <source>
        <dbReference type="ARBA" id="ARBA00022679"/>
    </source>
</evidence>
<feature type="transmembrane region" description="Helical" evidence="8">
    <location>
        <begin position="35"/>
        <end position="55"/>
    </location>
</feature>
<evidence type="ECO:0000256" key="6">
    <source>
        <dbReference type="ARBA" id="ARBA00022840"/>
    </source>
</evidence>
<comment type="catalytic activity">
    <reaction evidence="1">
        <text>ATP + protein L-histidine = ADP + protein N-phospho-L-histidine.</text>
        <dbReference type="EC" id="2.7.13.3"/>
    </reaction>
</comment>
<keyword evidence="8" id="KW-0472">Membrane</keyword>
<dbReference type="SMART" id="SM00387">
    <property type="entry name" value="HATPase_c"/>
    <property type="match status" value="1"/>
</dbReference>
<evidence type="ECO:0000256" key="5">
    <source>
        <dbReference type="ARBA" id="ARBA00022777"/>
    </source>
</evidence>
<evidence type="ECO:0000256" key="4">
    <source>
        <dbReference type="ARBA" id="ARBA00022741"/>
    </source>
</evidence>
<keyword evidence="4" id="KW-0547">Nucleotide-binding</keyword>
<keyword evidence="8" id="KW-1133">Transmembrane helix</keyword>
<dbReference type="RefSeq" id="WP_167080494.1">
    <property type="nucleotide sequence ID" value="NZ_BAAADC010000001.1"/>
</dbReference>
<dbReference type="PANTHER" id="PTHR43065:SF46">
    <property type="entry name" value="C4-DICARBOXYLATE TRANSPORT SENSOR PROTEIN DCTB"/>
    <property type="match status" value="1"/>
</dbReference>
<dbReference type="PANTHER" id="PTHR43065">
    <property type="entry name" value="SENSOR HISTIDINE KINASE"/>
    <property type="match status" value="1"/>
</dbReference>
<dbReference type="EMBL" id="JAASRM010000001">
    <property type="protein sequence ID" value="NIK87154.1"/>
    <property type="molecule type" value="Genomic_DNA"/>
</dbReference>
<sequence>MASSRFETHIALRVGALATTMALLAWAAANTHWYVAMALIAATIVFQIVEIVKFATHSGQEIARFLDAVAFDDTSASFSAFSSDASFAELGAAMGRVLEQLRKGRLEREEQTSYFQSLIAHVPVALISVDENGAVEMLNLAARRLFEGPCPKSAQFVGYGEPFAAGLETLKPGETAILRMARSSGTLQLKAAATDVRVGGLRRRLISLQNIETELSAQELAAWQAVIRVMTHEVMNSLTPISSLASTARSLTDDVLAKLPHTDANRATLTDISEALETLARRSEGLLHFVQNHRRLTKPLLARIEIVPMWRVFARLQRLLADELTIRGIALDTAVMPETLEISADPELLDQALINLLRNAVEALRDGQQGRIALKAVQDSGGRVIISVTDNGPGISTEMREKVFIPFYTTKRQGSGVGLTLVRQIATLHGATVRISDTAGGGTTISLYF</sequence>
<evidence type="ECO:0000256" key="1">
    <source>
        <dbReference type="ARBA" id="ARBA00000085"/>
    </source>
</evidence>
<organism evidence="10 11">
    <name type="scientific">Rhizomicrobium palustre</name>
    <dbReference type="NCBI Taxonomy" id="189966"/>
    <lineage>
        <taxon>Bacteria</taxon>
        <taxon>Pseudomonadati</taxon>
        <taxon>Pseudomonadota</taxon>
        <taxon>Alphaproteobacteria</taxon>
        <taxon>Micropepsales</taxon>
        <taxon>Micropepsaceae</taxon>
        <taxon>Rhizomicrobium</taxon>
    </lineage>
</organism>
<feature type="transmembrane region" description="Helical" evidence="8">
    <location>
        <begin position="12"/>
        <end position="29"/>
    </location>
</feature>
<feature type="domain" description="Histidine kinase" evidence="9">
    <location>
        <begin position="229"/>
        <end position="449"/>
    </location>
</feature>
<evidence type="ECO:0000259" key="9">
    <source>
        <dbReference type="PROSITE" id="PS50109"/>
    </source>
</evidence>
<keyword evidence="5 10" id="KW-0418">Kinase</keyword>
<dbReference type="InterPro" id="IPR005467">
    <property type="entry name" value="His_kinase_dom"/>
</dbReference>
<dbReference type="Proteomes" id="UP000570514">
    <property type="component" value="Unassembled WGS sequence"/>
</dbReference>
<dbReference type="Gene3D" id="3.30.565.10">
    <property type="entry name" value="Histidine kinase-like ATPase, C-terminal domain"/>
    <property type="match status" value="1"/>
</dbReference>
<keyword evidence="7" id="KW-0902">Two-component regulatory system</keyword>
<evidence type="ECO:0000313" key="10">
    <source>
        <dbReference type="EMBL" id="NIK87154.1"/>
    </source>
</evidence>
<protein>
    <recommendedName>
        <fullName evidence="2">histidine kinase</fullName>
        <ecNumber evidence="2">2.7.13.3</ecNumber>
    </recommendedName>
</protein>
<evidence type="ECO:0000313" key="11">
    <source>
        <dbReference type="Proteomes" id="UP000570514"/>
    </source>
</evidence>
<dbReference type="PRINTS" id="PR00344">
    <property type="entry name" value="BCTRLSENSOR"/>
</dbReference>
<name>A0A846MUN4_9PROT</name>
<accession>A0A846MUN4</accession>
<dbReference type="EC" id="2.7.13.3" evidence="2"/>
<proteinExistence type="predicted"/>
<keyword evidence="3" id="KW-0808">Transferase</keyword>
<comment type="caution">
    <text evidence="10">The sequence shown here is derived from an EMBL/GenBank/DDBJ whole genome shotgun (WGS) entry which is preliminary data.</text>
</comment>
<dbReference type="InterPro" id="IPR004358">
    <property type="entry name" value="Sig_transdc_His_kin-like_C"/>
</dbReference>
<keyword evidence="11" id="KW-1185">Reference proteome</keyword>
<dbReference type="GO" id="GO:0005524">
    <property type="term" value="F:ATP binding"/>
    <property type="evidence" value="ECO:0007669"/>
    <property type="project" value="UniProtKB-KW"/>
</dbReference>
<reference evidence="10 11" key="1">
    <citation type="submission" date="2020-03" db="EMBL/GenBank/DDBJ databases">
        <title>Genomic Encyclopedia of Type Strains, Phase IV (KMG-IV): sequencing the most valuable type-strain genomes for metagenomic binning, comparative biology and taxonomic classification.</title>
        <authorList>
            <person name="Goeker M."/>
        </authorList>
    </citation>
    <scope>NUCLEOTIDE SEQUENCE [LARGE SCALE GENOMIC DNA]</scope>
    <source>
        <strain evidence="10 11">DSM 19867</strain>
    </source>
</reference>
<dbReference type="PROSITE" id="PS50109">
    <property type="entry name" value="HIS_KIN"/>
    <property type="match status" value="1"/>
</dbReference>
<dbReference type="CDD" id="cd00075">
    <property type="entry name" value="HATPase"/>
    <property type="match status" value="1"/>
</dbReference>
<dbReference type="AlphaFoldDB" id="A0A846MUN4"/>
<evidence type="ECO:0000256" key="7">
    <source>
        <dbReference type="ARBA" id="ARBA00023012"/>
    </source>
</evidence>
<keyword evidence="6" id="KW-0067">ATP-binding</keyword>
<dbReference type="InterPro" id="IPR036890">
    <property type="entry name" value="HATPase_C_sf"/>
</dbReference>